<accession>A0A4Y8SJR7</accession>
<sequence>MMYTNFAKHKSSIFAILALVFLLNACGGSPKKNKIYTSIQSDESVKPTFMPVKGIRFTEVRRTFKNGVAFNEDGYQLEPEWRFSFLSDDSVNIYNPKRKMFVNAPVLFDHDSLFNIAWSWMRLRKLTRDSISFQIMKVEGRSLMRDQSVVYMTLYADDYIKNKLHTTAAALMKPTRADTLFIQRKTALANKDTSKAFSAREPAVLTSKTKLLTIERINSLTVDEIREGVNQDYMLPEYNISIKNAYDDFKYSFSVRVNADGSLHFLRSVVFLFPEFVASYNRAMRGITDGYLKAYLNVKPGTTLGIPHACFIIVNVNGTKKG</sequence>
<proteinExistence type="predicted"/>
<dbReference type="OrthoDB" id="787262at2"/>
<gene>
    <name evidence="1" type="ORF">E2R66_07890</name>
</gene>
<dbReference type="EMBL" id="SOZE01000005">
    <property type="protein sequence ID" value="TFF38911.1"/>
    <property type="molecule type" value="Genomic_DNA"/>
</dbReference>
<evidence type="ECO:0000313" key="1">
    <source>
        <dbReference type="EMBL" id="TFF38911.1"/>
    </source>
</evidence>
<organism evidence="1 2">
    <name type="scientific">Mucilaginibacter psychrotolerans</name>
    <dbReference type="NCBI Taxonomy" id="1524096"/>
    <lineage>
        <taxon>Bacteria</taxon>
        <taxon>Pseudomonadati</taxon>
        <taxon>Bacteroidota</taxon>
        <taxon>Sphingobacteriia</taxon>
        <taxon>Sphingobacteriales</taxon>
        <taxon>Sphingobacteriaceae</taxon>
        <taxon>Mucilaginibacter</taxon>
    </lineage>
</organism>
<evidence type="ECO:0000313" key="2">
    <source>
        <dbReference type="Proteomes" id="UP000297540"/>
    </source>
</evidence>
<dbReference type="AlphaFoldDB" id="A0A4Y8SJR7"/>
<reference evidence="1 2" key="1">
    <citation type="journal article" date="2017" name="Int. J. Syst. Evol. Microbiol.">
        <title>Mucilaginibacterpsychrotolerans sp. nov., isolated from peatlands.</title>
        <authorList>
            <person name="Deng Y."/>
            <person name="Shen L."/>
            <person name="Xu B."/>
            <person name="Liu Y."/>
            <person name="Gu Z."/>
            <person name="Liu H."/>
            <person name="Zhou Y."/>
        </authorList>
    </citation>
    <scope>NUCLEOTIDE SEQUENCE [LARGE SCALE GENOMIC DNA]</scope>
    <source>
        <strain evidence="1 2">NH7-4</strain>
    </source>
</reference>
<keyword evidence="2" id="KW-1185">Reference proteome</keyword>
<comment type="caution">
    <text evidence="1">The sequence shown here is derived from an EMBL/GenBank/DDBJ whole genome shotgun (WGS) entry which is preliminary data.</text>
</comment>
<protein>
    <submittedName>
        <fullName evidence="1">Uncharacterized protein</fullName>
    </submittedName>
</protein>
<name>A0A4Y8SJR7_9SPHI</name>
<dbReference type="Proteomes" id="UP000297540">
    <property type="component" value="Unassembled WGS sequence"/>
</dbReference>
<dbReference type="RefSeq" id="WP_133228065.1">
    <property type="nucleotide sequence ID" value="NZ_SOZE01000005.1"/>
</dbReference>